<feature type="compositionally biased region" description="Low complexity" evidence="6">
    <location>
        <begin position="276"/>
        <end position="297"/>
    </location>
</feature>
<keyword evidence="4" id="KW-0597">Phosphoprotein</keyword>
<dbReference type="EMBL" id="RQTK01001134">
    <property type="protein sequence ID" value="RUS71972.1"/>
    <property type="molecule type" value="Genomic_DNA"/>
</dbReference>
<evidence type="ECO:0000256" key="4">
    <source>
        <dbReference type="ARBA" id="ARBA00022553"/>
    </source>
</evidence>
<evidence type="ECO:0000259" key="7">
    <source>
        <dbReference type="PROSITE" id="PS01179"/>
    </source>
</evidence>
<evidence type="ECO:0000313" key="8">
    <source>
        <dbReference type="EMBL" id="RUS71972.1"/>
    </source>
</evidence>
<keyword evidence="5" id="KW-0221">Differentiation</keyword>
<feature type="compositionally biased region" description="Basic and acidic residues" evidence="6">
    <location>
        <begin position="86"/>
        <end position="97"/>
    </location>
</feature>
<keyword evidence="9" id="KW-1185">Reference proteome</keyword>
<feature type="compositionally biased region" description="Low complexity" evidence="6">
    <location>
        <begin position="308"/>
        <end position="322"/>
    </location>
</feature>
<dbReference type="GO" id="GO:0005737">
    <property type="term" value="C:cytoplasm"/>
    <property type="evidence" value="ECO:0007669"/>
    <property type="project" value="UniProtKB-SubCell"/>
</dbReference>
<feature type="compositionally biased region" description="Polar residues" evidence="6">
    <location>
        <begin position="992"/>
        <end position="1003"/>
    </location>
</feature>
<dbReference type="InterPro" id="IPR048561">
    <property type="entry name" value="Dab_PTB"/>
</dbReference>
<evidence type="ECO:0000256" key="6">
    <source>
        <dbReference type="SAM" id="MobiDB-lite"/>
    </source>
</evidence>
<proteinExistence type="predicted"/>
<dbReference type="Gene3D" id="2.30.29.30">
    <property type="entry name" value="Pleckstrin-homology domain (PH domain)/Phosphotyrosine-binding domain (PTB)"/>
    <property type="match status" value="1"/>
</dbReference>
<feature type="compositionally biased region" description="Pro residues" evidence="6">
    <location>
        <begin position="750"/>
        <end position="759"/>
    </location>
</feature>
<evidence type="ECO:0000313" key="9">
    <source>
        <dbReference type="Proteomes" id="UP000271974"/>
    </source>
</evidence>
<evidence type="ECO:0000256" key="5">
    <source>
        <dbReference type="ARBA" id="ARBA00022782"/>
    </source>
</evidence>
<dbReference type="PROSITE" id="PS01179">
    <property type="entry name" value="PID"/>
    <property type="match status" value="1"/>
</dbReference>
<sequence length="1003" mass="105098">MTTKAKKDEVDVTRFEGNGLSFKAKLIGIEDVPEARGDQMCQDALIKLKNAVRVSGEHKQKIFVNVTLEGLKIVDAISLAGNQSKKKTDPKGSKSTEDSGDSAQEADGSVLHSHAVHRISFISRDVTDSRAFGYIYGETDETHKFYAIKTASAAEQLVYTIRDLFQAVYDMKKKEMEDAKQKLEQGDLTATSTSADEGNSQTPGNGSTSGTGQTPQANQNAEGENIYQVPPNNAPVAPAAQADQVANLLDLEDQTEHILKGIEQIKNLEFDSITDSLPTSPTSPVSPTSPIVSTATPGAAFADPWGMPATSQPAAPSSSSSALGDLAGLHTSTFPTMPSMMHQPFPGSAFPGQGAFGATPGFGQSTLPVSNDPFGNDPFSMNAHPRPPVSSAAGFPASNPFGGGGFPPQQMYGAQPRGMMPGMPGPAPGVPGVPGVPGAPGAGGIPGVPGFMGQPGFGQPPTVGRAPNPFGMGFAQMPAATPQQQQQQGNLFGEPKEDSNLLQPVRKVDGQKDAAVDKEPKKLKDDLFGDLVDIKKSPGTSSDSPKDLFAKASMVEKKSMNALKAQVGTDSLFDSEPFGPSHPLKGDKTRGLLPSDSEDPFDTSHIPPTLSEPPSSAPPPQPVLVMDNTPPPVPRRPGLTLTKESSKSQLSPAVLLSPPPPSSQPSKRLNSSFSSSSSLSSTSSSTSPSLSSKSHHLSASGKPPPLPKRTPADGASPSKTCDISDVNTPPSSLALSNLPASRKPDLLPSPDEPPPPLPEIPYATSAPPPPPRPNLDFPVSASQSSPSVSSSRGSNKESDIAALPSQATHSDFDVKFDTFDDMFAIRAGQKPEVQLENDAPSEWDSNFSPNSSPKVVPRDPTDPFSPSLSLRKTKAKSRTSISAFSAPADKQVADPFLLPPPSGEKRRQTLKASETPAAAAVPDPFSVPTHLTPGFKVEAKFGNDPFDDSFSEAMHGKPTDSSWDPFGPDLNKSNNVVGTPTTDPFGAPAQPVNGNNNQGSLFD</sequence>
<feature type="region of interest" description="Disordered" evidence="6">
    <location>
        <begin position="571"/>
        <end position="810"/>
    </location>
</feature>
<feature type="region of interest" description="Disordered" evidence="6">
    <location>
        <begin position="189"/>
        <end position="219"/>
    </location>
</feature>
<feature type="compositionally biased region" description="Polar residues" evidence="6">
    <location>
        <begin position="971"/>
        <end position="982"/>
    </location>
</feature>
<dbReference type="SUPFAM" id="SSF50729">
    <property type="entry name" value="PH domain-like"/>
    <property type="match status" value="1"/>
</dbReference>
<feature type="compositionally biased region" description="Basic and acidic residues" evidence="6">
    <location>
        <begin position="506"/>
        <end position="536"/>
    </location>
</feature>
<dbReference type="PANTHER" id="PTHR47695">
    <property type="entry name" value="PID DOMAIN-CONTAINING PROTEIN"/>
    <property type="match status" value="1"/>
</dbReference>
<evidence type="ECO:0000256" key="3">
    <source>
        <dbReference type="ARBA" id="ARBA00022490"/>
    </source>
</evidence>
<feature type="region of interest" description="Disordered" evidence="6">
    <location>
        <begin position="947"/>
        <end position="1003"/>
    </location>
</feature>
<feature type="compositionally biased region" description="Low complexity" evidence="6">
    <location>
        <begin position="774"/>
        <end position="793"/>
    </location>
</feature>
<dbReference type="SMART" id="SM00462">
    <property type="entry name" value="PTB"/>
    <property type="match status" value="1"/>
</dbReference>
<dbReference type="Pfam" id="PF00640">
    <property type="entry name" value="PID"/>
    <property type="match status" value="1"/>
</dbReference>
<feature type="compositionally biased region" description="Low complexity" evidence="6">
    <location>
        <begin position="729"/>
        <end position="749"/>
    </location>
</feature>
<feature type="compositionally biased region" description="Polar residues" evidence="6">
    <location>
        <begin position="717"/>
        <end position="728"/>
    </location>
</feature>
<organism evidence="8 9">
    <name type="scientific">Elysia chlorotica</name>
    <name type="common">Eastern emerald elysia</name>
    <name type="synonym">Sea slug</name>
    <dbReference type="NCBI Taxonomy" id="188477"/>
    <lineage>
        <taxon>Eukaryota</taxon>
        <taxon>Metazoa</taxon>
        <taxon>Spiralia</taxon>
        <taxon>Lophotrochozoa</taxon>
        <taxon>Mollusca</taxon>
        <taxon>Gastropoda</taxon>
        <taxon>Heterobranchia</taxon>
        <taxon>Euthyneura</taxon>
        <taxon>Panpulmonata</taxon>
        <taxon>Sacoglossa</taxon>
        <taxon>Placobranchoidea</taxon>
        <taxon>Plakobranchidae</taxon>
        <taxon>Elysia</taxon>
    </lineage>
</organism>
<dbReference type="STRING" id="188477.A0A433SRR9"/>
<comment type="caution">
    <text evidence="8">The sequence shown here is derived from an EMBL/GenBank/DDBJ whole genome shotgun (WGS) entry which is preliminary data.</text>
</comment>
<feature type="region of interest" description="Disordered" evidence="6">
    <location>
        <begin position="830"/>
        <end position="927"/>
    </location>
</feature>
<dbReference type="InterPro" id="IPR006020">
    <property type="entry name" value="PTB/PI_dom"/>
</dbReference>
<dbReference type="CDD" id="cd01215">
    <property type="entry name" value="PTB_Dab"/>
    <property type="match status" value="1"/>
</dbReference>
<feature type="region of interest" description="Disordered" evidence="6">
    <location>
        <begin position="83"/>
        <end position="108"/>
    </location>
</feature>
<name>A0A433SRR9_ELYCH</name>
<evidence type="ECO:0000256" key="2">
    <source>
        <dbReference type="ARBA" id="ARBA00022473"/>
    </source>
</evidence>
<feature type="region of interest" description="Disordered" evidence="6">
    <location>
        <begin position="479"/>
        <end position="547"/>
    </location>
</feature>
<feature type="compositionally biased region" description="Polar residues" evidence="6">
    <location>
        <begin position="843"/>
        <end position="853"/>
    </location>
</feature>
<evidence type="ECO:0000256" key="1">
    <source>
        <dbReference type="ARBA" id="ARBA00004496"/>
    </source>
</evidence>
<dbReference type="AlphaFoldDB" id="A0A433SRR9"/>
<comment type="subcellular location">
    <subcellularLocation>
        <location evidence="1">Cytoplasm</location>
    </subcellularLocation>
</comment>
<dbReference type="Proteomes" id="UP000271974">
    <property type="component" value="Unassembled WGS sequence"/>
</dbReference>
<accession>A0A433SRR9</accession>
<feature type="compositionally biased region" description="Low complexity" evidence="6">
    <location>
        <begin position="664"/>
        <end position="700"/>
    </location>
</feature>
<gene>
    <name evidence="8" type="ORF">EGW08_020265</name>
</gene>
<keyword evidence="2" id="KW-0217">Developmental protein</keyword>
<dbReference type="OrthoDB" id="10069833at2759"/>
<protein>
    <recommendedName>
        <fullName evidence="7">PID domain-containing protein</fullName>
    </recommendedName>
</protein>
<dbReference type="InterPro" id="IPR011993">
    <property type="entry name" value="PH-like_dom_sf"/>
</dbReference>
<dbReference type="GO" id="GO:0030154">
    <property type="term" value="P:cell differentiation"/>
    <property type="evidence" value="ECO:0007669"/>
    <property type="project" value="UniProtKB-KW"/>
</dbReference>
<dbReference type="PANTHER" id="PTHR47695:SF3">
    <property type="entry name" value="PID DOMAIN-CONTAINING PROTEIN"/>
    <property type="match status" value="1"/>
</dbReference>
<keyword evidence="3" id="KW-0963">Cytoplasm</keyword>
<feature type="domain" description="PID" evidence="7">
    <location>
        <begin position="17"/>
        <end position="179"/>
    </location>
</feature>
<reference evidence="8 9" key="1">
    <citation type="submission" date="2019-01" db="EMBL/GenBank/DDBJ databases">
        <title>A draft genome assembly of the solar-powered sea slug Elysia chlorotica.</title>
        <authorList>
            <person name="Cai H."/>
            <person name="Li Q."/>
            <person name="Fang X."/>
            <person name="Li J."/>
            <person name="Curtis N.E."/>
            <person name="Altenburger A."/>
            <person name="Shibata T."/>
            <person name="Feng M."/>
            <person name="Maeda T."/>
            <person name="Schwartz J.A."/>
            <person name="Shigenobu S."/>
            <person name="Lundholm N."/>
            <person name="Nishiyama T."/>
            <person name="Yang H."/>
            <person name="Hasebe M."/>
            <person name="Li S."/>
            <person name="Pierce S.K."/>
            <person name="Wang J."/>
        </authorList>
    </citation>
    <scope>NUCLEOTIDE SEQUENCE [LARGE SCALE GENOMIC DNA]</scope>
    <source>
        <strain evidence="8">EC2010</strain>
        <tissue evidence="8">Whole organism of an adult</tissue>
    </source>
</reference>
<feature type="region of interest" description="Disordered" evidence="6">
    <location>
        <begin position="276"/>
        <end position="330"/>
    </location>
</feature>